<evidence type="ECO:0000259" key="4">
    <source>
        <dbReference type="Pfam" id="PF01397"/>
    </source>
</evidence>
<dbReference type="InterPro" id="IPR001906">
    <property type="entry name" value="Terpene_synth_N"/>
</dbReference>
<dbReference type="SUPFAM" id="SSF48576">
    <property type="entry name" value="Terpenoid synthases"/>
    <property type="match status" value="1"/>
</dbReference>
<name>A0A8X8YS56_SALSN</name>
<organism evidence="5">
    <name type="scientific">Salvia splendens</name>
    <name type="common">Scarlet sage</name>
    <dbReference type="NCBI Taxonomy" id="180675"/>
    <lineage>
        <taxon>Eukaryota</taxon>
        <taxon>Viridiplantae</taxon>
        <taxon>Streptophyta</taxon>
        <taxon>Embryophyta</taxon>
        <taxon>Tracheophyta</taxon>
        <taxon>Spermatophyta</taxon>
        <taxon>Magnoliopsida</taxon>
        <taxon>eudicotyledons</taxon>
        <taxon>Gunneridae</taxon>
        <taxon>Pentapetalae</taxon>
        <taxon>asterids</taxon>
        <taxon>lamiids</taxon>
        <taxon>Lamiales</taxon>
        <taxon>Lamiaceae</taxon>
        <taxon>Nepetoideae</taxon>
        <taxon>Mentheae</taxon>
        <taxon>Salviinae</taxon>
        <taxon>Salvia</taxon>
        <taxon>Salvia subgen. Calosphace</taxon>
        <taxon>core Calosphace</taxon>
    </lineage>
</organism>
<evidence type="ECO:0000256" key="1">
    <source>
        <dbReference type="ARBA" id="ARBA00022842"/>
    </source>
</evidence>
<comment type="caution">
    <text evidence="5">The sequence shown here is derived from an EMBL/GenBank/DDBJ whole genome shotgun (WGS) entry which is preliminary data.</text>
</comment>
<dbReference type="GO" id="GO:0010333">
    <property type="term" value="F:terpene synthase activity"/>
    <property type="evidence" value="ECO:0007669"/>
    <property type="project" value="InterPro"/>
</dbReference>
<reference evidence="5" key="1">
    <citation type="submission" date="2018-01" db="EMBL/GenBank/DDBJ databases">
        <authorList>
            <person name="Mao J.F."/>
        </authorList>
    </citation>
    <scope>NUCLEOTIDE SEQUENCE</scope>
    <source>
        <strain evidence="5">Huo1</strain>
        <tissue evidence="5">Leaf</tissue>
    </source>
</reference>
<keyword evidence="1" id="KW-0460">Magnesium</keyword>
<feature type="domain" description="Terpene synthase N-terminal" evidence="4">
    <location>
        <begin position="59"/>
        <end position="192"/>
    </location>
</feature>
<dbReference type="Pfam" id="PF01397">
    <property type="entry name" value="Terpene_synth"/>
    <property type="match status" value="1"/>
</dbReference>
<protein>
    <recommendedName>
        <fullName evidence="4">Terpene synthase N-terminal domain-containing protein</fullName>
    </recommendedName>
</protein>
<keyword evidence="2" id="KW-0809">Transit peptide</keyword>
<evidence type="ECO:0000313" key="6">
    <source>
        <dbReference type="Proteomes" id="UP000298416"/>
    </source>
</evidence>
<dbReference type="Gene3D" id="1.10.600.10">
    <property type="entry name" value="Farnesyl Diphosphate Synthase"/>
    <property type="match status" value="2"/>
</dbReference>
<evidence type="ECO:0000256" key="3">
    <source>
        <dbReference type="ARBA" id="ARBA00023239"/>
    </source>
</evidence>
<gene>
    <name evidence="5" type="ORF">SASPL_102901</name>
</gene>
<dbReference type="InterPro" id="IPR036965">
    <property type="entry name" value="Terpene_synth_N_sf"/>
</dbReference>
<dbReference type="AlphaFoldDB" id="A0A8X8YS56"/>
<sequence>MSTLNMHATILGKPVSCLHNLRASKAWPVSCTAPAARLRASCSVQQEVRRSGNYQPTRWDFSYIQSLNSPYDKEEKHLSRREELIVQVEILLQEEKMEHVQQLELIDDLKYLGLSYFFQDEIKEILGFIHSHHKCFHNNEACDQRGLYFTALGFRVLRQHGFDVSQEVFDCFKNEKGSDFKANLAQDTKGMILRLADDVGTAQFELKRGDVQKAVQCYMNDTNASEKEAKEHVMSMLRESWKEMNTAMAAGHPFEDILAESAANLGRVAQFMYLEGDGHGVQHSGIHKQIAGLLLEPYA</sequence>
<evidence type="ECO:0000313" key="5">
    <source>
        <dbReference type="EMBL" id="KAG6437970.1"/>
    </source>
</evidence>
<proteinExistence type="predicted"/>
<dbReference type="PANTHER" id="PTHR31225">
    <property type="entry name" value="OS04G0344100 PROTEIN-RELATED"/>
    <property type="match status" value="1"/>
</dbReference>
<dbReference type="EMBL" id="PNBA02000001">
    <property type="protein sequence ID" value="KAG6437970.1"/>
    <property type="molecule type" value="Genomic_DNA"/>
</dbReference>
<keyword evidence="3" id="KW-0456">Lyase</keyword>
<evidence type="ECO:0000256" key="2">
    <source>
        <dbReference type="ARBA" id="ARBA00022946"/>
    </source>
</evidence>
<accession>A0A8X8YS56</accession>
<dbReference type="InterPro" id="IPR008949">
    <property type="entry name" value="Isoprenoid_synthase_dom_sf"/>
</dbReference>
<dbReference type="InterPro" id="IPR008930">
    <property type="entry name" value="Terpenoid_cyclase/PrenylTrfase"/>
</dbReference>
<dbReference type="Proteomes" id="UP000298416">
    <property type="component" value="Unassembled WGS sequence"/>
</dbReference>
<dbReference type="SUPFAM" id="SSF48239">
    <property type="entry name" value="Terpenoid cyclases/Protein prenyltransferases"/>
    <property type="match status" value="1"/>
</dbReference>
<dbReference type="GO" id="GO:0000287">
    <property type="term" value="F:magnesium ion binding"/>
    <property type="evidence" value="ECO:0007669"/>
    <property type="project" value="InterPro"/>
</dbReference>
<dbReference type="Gene3D" id="1.50.10.130">
    <property type="entry name" value="Terpene synthase, N-terminal domain"/>
    <property type="match status" value="1"/>
</dbReference>
<dbReference type="PANTHER" id="PTHR31225:SF9">
    <property type="entry name" value="TERPENE SYNTHASE 10"/>
    <property type="match status" value="1"/>
</dbReference>
<keyword evidence="6" id="KW-1185">Reference proteome</keyword>
<dbReference type="GO" id="GO:0016114">
    <property type="term" value="P:terpenoid biosynthetic process"/>
    <property type="evidence" value="ECO:0007669"/>
    <property type="project" value="InterPro"/>
</dbReference>
<reference evidence="5" key="2">
    <citation type="submission" date="2020-08" db="EMBL/GenBank/DDBJ databases">
        <title>Plant Genome Project.</title>
        <authorList>
            <person name="Zhang R.-G."/>
        </authorList>
    </citation>
    <scope>NUCLEOTIDE SEQUENCE</scope>
    <source>
        <strain evidence="5">Huo1</strain>
        <tissue evidence="5">Leaf</tissue>
    </source>
</reference>
<dbReference type="InterPro" id="IPR050148">
    <property type="entry name" value="Terpene_synthase-like"/>
</dbReference>